<name>A0AAN5IBL4_9BILA</name>
<protein>
    <submittedName>
        <fullName evidence="2">Uncharacterized protein</fullName>
    </submittedName>
</protein>
<keyword evidence="3" id="KW-1185">Reference proteome</keyword>
<gene>
    <name evidence="2" type="ORF">PMAYCL1PPCAC_26986</name>
</gene>
<evidence type="ECO:0000313" key="3">
    <source>
        <dbReference type="Proteomes" id="UP001328107"/>
    </source>
</evidence>
<feature type="region of interest" description="Disordered" evidence="1">
    <location>
        <begin position="66"/>
        <end position="140"/>
    </location>
</feature>
<feature type="non-terminal residue" evidence="2">
    <location>
        <position position="1"/>
    </location>
</feature>
<dbReference type="EMBL" id="BTRK01000006">
    <property type="protein sequence ID" value="GMR56791.1"/>
    <property type="molecule type" value="Genomic_DNA"/>
</dbReference>
<feature type="compositionally biased region" description="Basic and acidic residues" evidence="1">
    <location>
        <begin position="96"/>
        <end position="113"/>
    </location>
</feature>
<comment type="caution">
    <text evidence="2">The sequence shown here is derived from an EMBL/GenBank/DDBJ whole genome shotgun (WGS) entry which is preliminary data.</text>
</comment>
<organism evidence="2 3">
    <name type="scientific">Pristionchus mayeri</name>
    <dbReference type="NCBI Taxonomy" id="1317129"/>
    <lineage>
        <taxon>Eukaryota</taxon>
        <taxon>Metazoa</taxon>
        <taxon>Ecdysozoa</taxon>
        <taxon>Nematoda</taxon>
        <taxon>Chromadorea</taxon>
        <taxon>Rhabditida</taxon>
        <taxon>Rhabditina</taxon>
        <taxon>Diplogasteromorpha</taxon>
        <taxon>Diplogasteroidea</taxon>
        <taxon>Neodiplogasteridae</taxon>
        <taxon>Pristionchus</taxon>
    </lineage>
</organism>
<reference evidence="3" key="1">
    <citation type="submission" date="2022-10" db="EMBL/GenBank/DDBJ databases">
        <title>Genome assembly of Pristionchus species.</title>
        <authorList>
            <person name="Yoshida K."/>
            <person name="Sommer R.J."/>
        </authorList>
    </citation>
    <scope>NUCLEOTIDE SEQUENCE [LARGE SCALE GENOMIC DNA]</scope>
    <source>
        <strain evidence="3">RS5460</strain>
    </source>
</reference>
<evidence type="ECO:0000256" key="1">
    <source>
        <dbReference type="SAM" id="MobiDB-lite"/>
    </source>
</evidence>
<dbReference type="Proteomes" id="UP001328107">
    <property type="component" value="Unassembled WGS sequence"/>
</dbReference>
<sequence length="140" mass="15673">TREDCNSLKQSMIDVGMLRVLPEIMENKAGNHLLIKYCSRIIQNVMGGCPSIGTYLPCRHRSQSIDIPEDPSLSTTQPHTRADEVSGPLNIVDIQTPRDMHAIEIGHPSEHTETQSNRNVHSSSSSEFLPEQQEQLERGE</sequence>
<evidence type="ECO:0000313" key="2">
    <source>
        <dbReference type="EMBL" id="GMR56791.1"/>
    </source>
</evidence>
<proteinExistence type="predicted"/>
<dbReference type="AlphaFoldDB" id="A0AAN5IBL4"/>
<feature type="non-terminal residue" evidence="2">
    <location>
        <position position="140"/>
    </location>
</feature>
<accession>A0AAN5IBL4</accession>